<feature type="domain" description="HEPN AbiU2-like" evidence="1">
    <location>
        <begin position="60"/>
        <end position="232"/>
    </location>
</feature>
<accession>A0A174FR22</accession>
<dbReference type="AlphaFoldDB" id="A0A174FR22"/>
<evidence type="ECO:0000313" key="3">
    <source>
        <dbReference type="Proteomes" id="UP000095468"/>
    </source>
</evidence>
<sequence length="265" mass="30464">MNHESDHTVDAAKKELNGGLLELFKRCSYLYNEAFYANTELAILRELSKASSDYENEVICTGCFFSFTQLALTESCFMNCARLFDAKSDVSIRNLIEDVKSHSAEIDALAISIFGDRPNFDRLNPIVHPLAEDEERFYPKEVESQRSYEKLFGDHYEMVTVCITTHDLSNLWKKRLNGLSKLTDMLRDQRNKVFAHNDIEALNYDELVRRLPLTFSEIQKLIDFALDLTIELFAKITGIEKKSIAQELQRYTRPPKICGGWHGGC</sequence>
<evidence type="ECO:0000313" key="2">
    <source>
        <dbReference type="EMBL" id="CUO51937.1"/>
    </source>
</evidence>
<dbReference type="EMBL" id="CYYP01000018">
    <property type="protein sequence ID" value="CUO51937.1"/>
    <property type="molecule type" value="Genomic_DNA"/>
</dbReference>
<reference evidence="2 3" key="1">
    <citation type="submission" date="2015-09" db="EMBL/GenBank/DDBJ databases">
        <authorList>
            <consortium name="Pathogen Informatics"/>
        </authorList>
    </citation>
    <scope>NUCLEOTIDE SEQUENCE [LARGE SCALE GENOMIC DNA]</scope>
    <source>
        <strain evidence="2 3">2789STDY5608823</strain>
    </source>
</reference>
<protein>
    <recommendedName>
        <fullName evidence="1">HEPN AbiU2-like domain-containing protein</fullName>
    </recommendedName>
</protein>
<organism evidence="2 3">
    <name type="scientific">Collinsella aerofaciens</name>
    <dbReference type="NCBI Taxonomy" id="74426"/>
    <lineage>
        <taxon>Bacteria</taxon>
        <taxon>Bacillati</taxon>
        <taxon>Actinomycetota</taxon>
        <taxon>Coriobacteriia</taxon>
        <taxon>Coriobacteriales</taxon>
        <taxon>Coriobacteriaceae</taxon>
        <taxon>Collinsella</taxon>
    </lineage>
</organism>
<dbReference type="InterPro" id="IPR040704">
    <property type="entry name" value="HEPN_AbiU2"/>
</dbReference>
<dbReference type="Pfam" id="PF18734">
    <property type="entry name" value="HEPN_AbiU2"/>
    <property type="match status" value="1"/>
</dbReference>
<name>A0A174FR22_9ACTN</name>
<proteinExistence type="predicted"/>
<evidence type="ECO:0000259" key="1">
    <source>
        <dbReference type="Pfam" id="PF18734"/>
    </source>
</evidence>
<gene>
    <name evidence="2" type="ORF">ERS852381_01756</name>
</gene>
<dbReference type="RefSeq" id="WP_055287422.1">
    <property type="nucleotide sequence ID" value="NZ_CYYP01000018.1"/>
</dbReference>
<dbReference type="Proteomes" id="UP000095468">
    <property type="component" value="Unassembled WGS sequence"/>
</dbReference>